<feature type="transmembrane region" description="Helical" evidence="1">
    <location>
        <begin position="482"/>
        <end position="500"/>
    </location>
</feature>
<comment type="caution">
    <text evidence="3">The sequence shown here is derived from an EMBL/GenBank/DDBJ whole genome shotgun (WGS) entry which is preliminary data.</text>
</comment>
<feature type="transmembrane region" description="Helical" evidence="1">
    <location>
        <begin position="421"/>
        <end position="444"/>
    </location>
</feature>
<feature type="transmembrane region" description="Helical" evidence="1">
    <location>
        <begin position="516"/>
        <end position="533"/>
    </location>
</feature>
<protein>
    <recommendedName>
        <fullName evidence="2">DUF8201 domain-containing protein</fullName>
    </recommendedName>
</protein>
<feature type="transmembrane region" description="Helical" evidence="1">
    <location>
        <begin position="278"/>
        <end position="307"/>
    </location>
</feature>
<evidence type="ECO:0000256" key="1">
    <source>
        <dbReference type="SAM" id="Phobius"/>
    </source>
</evidence>
<dbReference type="AlphaFoldDB" id="A0A2V2N5W6"/>
<reference evidence="3 4" key="1">
    <citation type="submission" date="2018-05" db="EMBL/GenBank/DDBJ databases">
        <title>Draft genome of Methanospirillum lacunae Ki8-1.</title>
        <authorList>
            <person name="Dueholm M.S."/>
            <person name="Nielsen P.H."/>
            <person name="Bakmann L.F."/>
            <person name="Otzen D.E."/>
        </authorList>
    </citation>
    <scope>NUCLEOTIDE SEQUENCE [LARGE SCALE GENOMIC DNA]</scope>
    <source>
        <strain evidence="3 4">Ki8-1</strain>
    </source>
</reference>
<keyword evidence="4" id="KW-1185">Reference proteome</keyword>
<keyword evidence="1" id="KW-0472">Membrane</keyword>
<name>A0A2V2N5W6_9EURY</name>
<feature type="transmembrane region" description="Helical" evidence="1">
    <location>
        <begin position="139"/>
        <end position="164"/>
    </location>
</feature>
<dbReference type="GeneID" id="97548388"/>
<dbReference type="NCBIfam" id="NF047510">
    <property type="entry name" value="LIC_10190_fam"/>
    <property type="match status" value="1"/>
</dbReference>
<gene>
    <name evidence="3" type="ORF">DK846_13820</name>
</gene>
<feature type="transmembrane region" description="Helical" evidence="1">
    <location>
        <begin position="71"/>
        <end position="88"/>
    </location>
</feature>
<evidence type="ECO:0000313" key="3">
    <source>
        <dbReference type="EMBL" id="PWR70683.1"/>
    </source>
</evidence>
<evidence type="ECO:0000313" key="4">
    <source>
        <dbReference type="Proteomes" id="UP000245657"/>
    </source>
</evidence>
<feature type="transmembrane region" description="Helical" evidence="1">
    <location>
        <begin position="456"/>
        <end position="476"/>
    </location>
</feature>
<feature type="transmembrane region" description="Helical" evidence="1">
    <location>
        <begin position="225"/>
        <end position="242"/>
    </location>
</feature>
<dbReference type="Proteomes" id="UP000245657">
    <property type="component" value="Unassembled WGS sequence"/>
</dbReference>
<organism evidence="3 4">
    <name type="scientific">Methanospirillum lacunae</name>
    <dbReference type="NCBI Taxonomy" id="668570"/>
    <lineage>
        <taxon>Archaea</taxon>
        <taxon>Methanobacteriati</taxon>
        <taxon>Methanobacteriota</taxon>
        <taxon>Stenosarchaea group</taxon>
        <taxon>Methanomicrobia</taxon>
        <taxon>Methanomicrobiales</taxon>
        <taxon>Methanospirillaceae</taxon>
        <taxon>Methanospirillum</taxon>
    </lineage>
</organism>
<sequence>MNPALQLIILILLFFAWIVSLFGYGSFFATYVLKKYPIHKYLIWNYGIFGFIIIFVLTSLINIFIPISSEISIAILFVGIVMTSIHLITNKIRIQQKFSILALFFGVLFLFYCTVYNWIHGTDTGLYHLPAIKWMIEYPIPLGLANLHGRLGFNCAWLPISAMIDQSVIWFNRPVFIINAILFFFYSTLVTEVIQDRWSEMSSSSLKGIVKQLQGGLNPLSAHEMFLLLSILPVIFESRFYLSNPSPDYPVFILTLVQFFFLIKMIEEKTDLYDFCTWAPFILALFSTAIKLSAVIMIPMTLLAVFIRIINLNHIKNSGLFTFFTDLKTMLRSIPEYCYLIFFLLTIPLIIRGILLSGNPIYPLSYGSLSFFPWSVSAQQTKAEADAITGWARLPGPNYMESLGTISWMNEWFHRIITTPRFFLCIGLIIVACIVTLIFLYNIYNSDIILDWNNSFLIMLYPLLVTIVGLLFWFVSAPEPRFGIGFLYSFPLLLFVYPFLKIKYPNPRLSNTWKKYFIMGCIIFSGITFLGLYQDTGLLKINEKGLLPSMPDMNVSAHITNDGETIFVPPSELTDQVWNAPLPNTPDFDPTIKIIKDPKNGFYTMFYFETNSQTHNDLY</sequence>
<dbReference type="RefSeq" id="WP_109969555.1">
    <property type="nucleotide sequence ID" value="NZ_CP176093.1"/>
</dbReference>
<feature type="domain" description="DUF8201" evidence="2">
    <location>
        <begin position="9"/>
        <end position="488"/>
    </location>
</feature>
<dbReference type="InterPro" id="IPR058514">
    <property type="entry name" value="DUF8201"/>
</dbReference>
<keyword evidence="1" id="KW-0812">Transmembrane</keyword>
<proteinExistence type="predicted"/>
<feature type="transmembrane region" description="Helical" evidence="1">
    <location>
        <begin position="6"/>
        <end position="31"/>
    </location>
</feature>
<dbReference type="InterPro" id="IPR058065">
    <property type="entry name" value="LIC_10190-like"/>
</dbReference>
<evidence type="ECO:0000259" key="2">
    <source>
        <dbReference type="Pfam" id="PF26626"/>
    </source>
</evidence>
<accession>A0A2V2N5W6</accession>
<dbReference type="OrthoDB" id="119849at2157"/>
<feature type="transmembrane region" description="Helical" evidence="1">
    <location>
        <begin position="100"/>
        <end position="119"/>
    </location>
</feature>
<dbReference type="EMBL" id="QGMY01000010">
    <property type="protein sequence ID" value="PWR70683.1"/>
    <property type="molecule type" value="Genomic_DNA"/>
</dbReference>
<feature type="transmembrane region" description="Helical" evidence="1">
    <location>
        <begin position="337"/>
        <end position="355"/>
    </location>
</feature>
<feature type="transmembrane region" description="Helical" evidence="1">
    <location>
        <begin position="249"/>
        <end position="266"/>
    </location>
</feature>
<dbReference type="Pfam" id="PF26626">
    <property type="entry name" value="DUF8201"/>
    <property type="match status" value="1"/>
</dbReference>
<feature type="transmembrane region" description="Helical" evidence="1">
    <location>
        <begin position="176"/>
        <end position="194"/>
    </location>
</feature>
<feature type="transmembrane region" description="Helical" evidence="1">
    <location>
        <begin position="43"/>
        <end position="65"/>
    </location>
</feature>
<keyword evidence="1" id="KW-1133">Transmembrane helix</keyword>